<feature type="compositionally biased region" description="Polar residues" evidence="6">
    <location>
        <begin position="215"/>
        <end position="230"/>
    </location>
</feature>
<organism evidence="8 9">
    <name type="scientific">Fonsecaea erecta</name>
    <dbReference type="NCBI Taxonomy" id="1367422"/>
    <lineage>
        <taxon>Eukaryota</taxon>
        <taxon>Fungi</taxon>
        <taxon>Dikarya</taxon>
        <taxon>Ascomycota</taxon>
        <taxon>Pezizomycotina</taxon>
        <taxon>Eurotiomycetes</taxon>
        <taxon>Chaetothyriomycetidae</taxon>
        <taxon>Chaetothyriales</taxon>
        <taxon>Herpotrichiellaceae</taxon>
        <taxon>Fonsecaea</taxon>
    </lineage>
</organism>
<feature type="domain" description="Exonuclease" evidence="7">
    <location>
        <begin position="247"/>
        <end position="445"/>
    </location>
</feature>
<dbReference type="GO" id="GO:0003676">
    <property type="term" value="F:nucleic acid binding"/>
    <property type="evidence" value="ECO:0007669"/>
    <property type="project" value="InterPro"/>
</dbReference>
<dbReference type="InterPro" id="IPR047021">
    <property type="entry name" value="REXO1/3/4-like"/>
</dbReference>
<comment type="caution">
    <text evidence="8">The sequence shown here is derived from an EMBL/GenBank/DDBJ whole genome shotgun (WGS) entry which is preliminary data.</text>
</comment>
<dbReference type="GO" id="GO:0000027">
    <property type="term" value="P:ribosomal large subunit assembly"/>
    <property type="evidence" value="ECO:0007669"/>
    <property type="project" value="TreeGrafter"/>
</dbReference>
<proteinExistence type="predicted"/>
<feature type="region of interest" description="Disordered" evidence="6">
    <location>
        <begin position="405"/>
        <end position="425"/>
    </location>
</feature>
<dbReference type="EMBL" id="LVYI01000004">
    <property type="protein sequence ID" value="OAP60254.1"/>
    <property type="molecule type" value="Genomic_DNA"/>
</dbReference>
<dbReference type="AlphaFoldDB" id="A0A178ZKD4"/>
<evidence type="ECO:0000256" key="1">
    <source>
        <dbReference type="ARBA" id="ARBA00022552"/>
    </source>
</evidence>
<dbReference type="Proteomes" id="UP000078343">
    <property type="component" value="Unassembled WGS sequence"/>
</dbReference>
<evidence type="ECO:0000256" key="6">
    <source>
        <dbReference type="SAM" id="MobiDB-lite"/>
    </source>
</evidence>
<sequence>MAHPTPPPLSSHGVTEPNTTQITWSCIPISLAYWEKLQLLCHSEKELKREGYVIKPLDAAQIRSKARCMRCGKRTKGRANLYSKPVSVSAADAVNEHERPQHLTGDVNTEDAIDEESLSLSHGVPNKKQASGKCSYHTSFVQNKVFTCCGQHMSTAGCTVAPEHTMPRPDDPVLQEYWQYHPTPPIIPPSSGTPDPGRNSVPSTRGSRKRGSSWDGRQQQRQPPSTGRQNNNHRQHHEVYHNPHRFHAIALDCEMGVAANGDMELIRLTVVDFFSGAVLLDSLVAPSVAMAHYNTRFSGVTARDMREAMKARTAIFGRDRARELLFRLVGPDTVVVVHGGSGDFSALRWIHPRIVDTYILDAYTGVKVNGGRSLQNLCKVRLGIAVQVSGPQTRGGVVAAGAGRVQSQAHQTHTHPKGKGTGHDSYEDAMAARELLAYWASHIPDD</sequence>
<keyword evidence="2" id="KW-0540">Nuclease</keyword>
<dbReference type="SUPFAM" id="SSF53098">
    <property type="entry name" value="Ribonuclease H-like"/>
    <property type="match status" value="1"/>
</dbReference>
<dbReference type="InterPro" id="IPR036397">
    <property type="entry name" value="RNaseH_sf"/>
</dbReference>
<feature type="region of interest" description="Disordered" evidence="6">
    <location>
        <begin position="180"/>
        <end position="234"/>
    </location>
</feature>
<dbReference type="InterPro" id="IPR013520">
    <property type="entry name" value="Ribonucl_H"/>
</dbReference>
<dbReference type="GO" id="GO:0006364">
    <property type="term" value="P:rRNA processing"/>
    <property type="evidence" value="ECO:0007669"/>
    <property type="project" value="UniProtKB-KW"/>
</dbReference>
<protein>
    <recommendedName>
        <fullName evidence="7">Exonuclease domain-containing protein</fullName>
    </recommendedName>
</protein>
<dbReference type="InterPro" id="IPR012337">
    <property type="entry name" value="RNaseH-like_sf"/>
</dbReference>
<reference evidence="8 9" key="1">
    <citation type="submission" date="2016-04" db="EMBL/GenBank/DDBJ databases">
        <title>Draft genome of Fonsecaea erecta CBS 125763.</title>
        <authorList>
            <person name="Weiss V.A."/>
            <person name="Vicente V.A."/>
            <person name="Raittz R.T."/>
            <person name="Moreno L.F."/>
            <person name="De Souza E.M."/>
            <person name="Pedrosa F.O."/>
            <person name="Steffens M.B."/>
            <person name="Faoro H."/>
            <person name="Tadra-Sfeir M.Z."/>
            <person name="Najafzadeh M.J."/>
            <person name="Felipe M.S."/>
            <person name="Teixeira M."/>
            <person name="Sun J."/>
            <person name="Xi L."/>
            <person name="Gomes R."/>
            <person name="De Azevedo C.M."/>
            <person name="Salgado C.G."/>
            <person name="Da Silva M.B."/>
            <person name="Nascimento M.F."/>
            <person name="Queiroz-Telles F."/>
            <person name="Attili D.S."/>
            <person name="Gorbushina A."/>
        </authorList>
    </citation>
    <scope>NUCLEOTIDE SEQUENCE [LARGE SCALE GENOMIC DNA]</scope>
    <source>
        <strain evidence="8 9">CBS 125763</strain>
    </source>
</reference>
<dbReference type="STRING" id="1367422.A0A178ZKD4"/>
<keyword evidence="4" id="KW-0269">Exonuclease</keyword>
<evidence type="ECO:0000313" key="9">
    <source>
        <dbReference type="Proteomes" id="UP000078343"/>
    </source>
</evidence>
<dbReference type="Gene3D" id="3.30.420.10">
    <property type="entry name" value="Ribonuclease H-like superfamily/Ribonuclease H"/>
    <property type="match status" value="1"/>
</dbReference>
<keyword evidence="3" id="KW-0378">Hydrolase</keyword>
<evidence type="ECO:0000256" key="5">
    <source>
        <dbReference type="ARBA" id="ARBA00025599"/>
    </source>
</evidence>
<evidence type="ECO:0000256" key="2">
    <source>
        <dbReference type="ARBA" id="ARBA00022722"/>
    </source>
</evidence>
<evidence type="ECO:0000256" key="4">
    <source>
        <dbReference type="ARBA" id="ARBA00022839"/>
    </source>
</evidence>
<dbReference type="GO" id="GO:0004527">
    <property type="term" value="F:exonuclease activity"/>
    <property type="evidence" value="ECO:0007669"/>
    <property type="project" value="UniProtKB-KW"/>
</dbReference>
<gene>
    <name evidence="8" type="ORF">AYL99_05256</name>
</gene>
<dbReference type="CDD" id="cd06137">
    <property type="entry name" value="DEDDh_RNase"/>
    <property type="match status" value="1"/>
</dbReference>
<evidence type="ECO:0000256" key="3">
    <source>
        <dbReference type="ARBA" id="ARBA00022801"/>
    </source>
</evidence>
<evidence type="ECO:0000259" key="7">
    <source>
        <dbReference type="SMART" id="SM00479"/>
    </source>
</evidence>
<dbReference type="PANTHER" id="PTHR12801">
    <property type="entry name" value="RNA EXONUCLEASE REXO1 / RECO3 FAMILY MEMBER-RELATED"/>
    <property type="match status" value="1"/>
</dbReference>
<keyword evidence="9" id="KW-1185">Reference proteome</keyword>
<comment type="function">
    <text evidence="5">Exoribonuclease involved in ribosome biosynthesis. Involved in the processing of ITS1, the internal transcribed spacer localized between the 18S and 5.8S rRNAs.</text>
</comment>
<dbReference type="OrthoDB" id="16516at2759"/>
<dbReference type="GeneID" id="30009424"/>
<dbReference type="RefSeq" id="XP_018693621.1">
    <property type="nucleotide sequence ID" value="XM_018836768.1"/>
</dbReference>
<name>A0A178ZKD4_9EURO</name>
<keyword evidence="1" id="KW-0698">rRNA processing</keyword>
<dbReference type="SMART" id="SM00479">
    <property type="entry name" value="EXOIII"/>
    <property type="match status" value="1"/>
</dbReference>
<dbReference type="GO" id="GO:0005634">
    <property type="term" value="C:nucleus"/>
    <property type="evidence" value="ECO:0007669"/>
    <property type="project" value="TreeGrafter"/>
</dbReference>
<accession>A0A178ZKD4</accession>
<dbReference type="PANTHER" id="PTHR12801:SF45">
    <property type="entry name" value="RNA EXONUCLEASE 4"/>
    <property type="match status" value="1"/>
</dbReference>
<evidence type="ECO:0000313" key="8">
    <source>
        <dbReference type="EMBL" id="OAP60254.1"/>
    </source>
</evidence>